<proteinExistence type="predicted"/>
<evidence type="ECO:0000313" key="2">
    <source>
        <dbReference type="Proteomes" id="UP000005096"/>
    </source>
</evidence>
<dbReference type="HOGENOM" id="CLU_3057936_0_0_0"/>
<dbReference type="EMBL" id="CM001022">
    <property type="protein sequence ID" value="EFQ23250.1"/>
    <property type="molecule type" value="Genomic_DNA"/>
</dbReference>
<dbReference type="STRING" id="584708.Apau_0822"/>
<dbReference type="AlphaFoldDB" id="E3CVP9"/>
<organism evidence="1 2">
    <name type="scientific">Aminomonas paucivorans DSM 12260</name>
    <dbReference type="NCBI Taxonomy" id="584708"/>
    <lineage>
        <taxon>Bacteria</taxon>
        <taxon>Thermotogati</taxon>
        <taxon>Synergistota</taxon>
        <taxon>Synergistia</taxon>
        <taxon>Synergistales</taxon>
        <taxon>Synergistaceae</taxon>
        <taxon>Aminomonas</taxon>
    </lineage>
</organism>
<dbReference type="PaxDb" id="584708-Apau_0822"/>
<name>E3CVP9_9BACT</name>
<sequence length="56" mass="6539">MRRFRCISCKHEFEVEDKETVVRCPQCLDRFVQLLEGTPVKGKSWGSKSYSVKSTK</sequence>
<evidence type="ECO:0000313" key="1">
    <source>
        <dbReference type="EMBL" id="EFQ23250.1"/>
    </source>
</evidence>
<accession>E3CVP9</accession>
<dbReference type="eggNOG" id="COG0375">
    <property type="taxonomic scope" value="Bacteria"/>
</dbReference>
<keyword evidence="2" id="KW-1185">Reference proteome</keyword>
<gene>
    <name evidence="1" type="ORF">Apau_0822</name>
</gene>
<dbReference type="OrthoDB" id="5608at2"/>
<dbReference type="Gene3D" id="2.20.28.30">
    <property type="entry name" value="RNA polymerase ii, chain L"/>
    <property type="match status" value="1"/>
</dbReference>
<dbReference type="Proteomes" id="UP000005096">
    <property type="component" value="Chromosome"/>
</dbReference>
<protein>
    <submittedName>
        <fullName evidence="1">Uncharacterized protein</fullName>
    </submittedName>
</protein>
<reference evidence="1 2" key="1">
    <citation type="journal article" date="2010" name="Stand. Genomic Sci.">
        <title>Non-contiguous finished genome sequence of Aminomonas paucivorans type strain (GLU-3).</title>
        <authorList>
            <person name="Pitluck S."/>
            <person name="Yasawong M."/>
            <person name="Held B."/>
            <person name="Lapidus A."/>
            <person name="Nolan M."/>
            <person name="Copeland A."/>
            <person name="Lucas S."/>
            <person name="Del Rio T.G."/>
            <person name="Tice H."/>
            <person name="Cheng J.F."/>
            <person name="Chertkov O."/>
            <person name="Goodwin L."/>
            <person name="Tapia R."/>
            <person name="Han C."/>
            <person name="Liolios K."/>
            <person name="Ivanova N."/>
            <person name="Mavromatis K."/>
            <person name="Ovchinnikova G."/>
            <person name="Pati A."/>
            <person name="Chen A."/>
            <person name="Palaniappan K."/>
            <person name="Land M."/>
            <person name="Hauser L."/>
            <person name="Chang Y.J."/>
            <person name="Jeffries C.D."/>
            <person name="Pukall R."/>
            <person name="Spring S."/>
            <person name="Rohde M."/>
            <person name="Sikorski J."/>
            <person name="Goker M."/>
            <person name="Woyke T."/>
            <person name="Bristow J."/>
            <person name="Eisen J.A."/>
            <person name="Markowitz V."/>
            <person name="Hugenholtz P."/>
            <person name="Kyrpides N.C."/>
            <person name="Klenk H.P."/>
        </authorList>
    </citation>
    <scope>NUCLEOTIDE SEQUENCE [LARGE SCALE GENOMIC DNA]</scope>
    <source>
        <strain evidence="1 2">DSM 12260</strain>
    </source>
</reference>